<proteinExistence type="predicted"/>
<keyword evidence="2" id="KW-0732">Signal</keyword>
<feature type="signal peptide" evidence="2">
    <location>
        <begin position="1"/>
        <end position="20"/>
    </location>
</feature>
<dbReference type="Proteomes" id="UP000245119">
    <property type="component" value="Linkage Group LG9"/>
</dbReference>
<name>A0A2T7NTR4_POMCA</name>
<accession>A0A2T7NTR4</accession>
<reference evidence="3 4" key="1">
    <citation type="submission" date="2018-04" db="EMBL/GenBank/DDBJ databases">
        <title>The genome of golden apple snail Pomacea canaliculata provides insight into stress tolerance and invasive adaptation.</title>
        <authorList>
            <person name="Liu C."/>
            <person name="Liu B."/>
            <person name="Ren Y."/>
            <person name="Zhang Y."/>
            <person name="Wang H."/>
            <person name="Li S."/>
            <person name="Jiang F."/>
            <person name="Yin L."/>
            <person name="Zhang G."/>
            <person name="Qian W."/>
            <person name="Fan W."/>
        </authorList>
    </citation>
    <scope>NUCLEOTIDE SEQUENCE [LARGE SCALE GENOMIC DNA]</scope>
    <source>
        <strain evidence="3">SZHN2017</strain>
        <tissue evidence="3">Muscle</tissue>
    </source>
</reference>
<sequence>MLELLFVLLLTCCAHLTVNAAPVDVEESEIAVTCFTSCEVANDFRHILDLENMEDARTLSLSFRTLSPGVVGRYRCQASSVSTQNNVQGQLQSSTGKYQSWLRSERLFGRRYSIRGRRGGYILFLLLSADNRCVAAVVITLVICKKKACGFWKKRENIKSDIYKDPSVSFRAFSVSEPSSPTTYKEHLEDNDGSGEQELHVDDSEDTDDEDPLTREDGPEYDQPLMLTSAVVVRKRVKD</sequence>
<organism evidence="3 4">
    <name type="scientific">Pomacea canaliculata</name>
    <name type="common">Golden apple snail</name>
    <dbReference type="NCBI Taxonomy" id="400727"/>
    <lineage>
        <taxon>Eukaryota</taxon>
        <taxon>Metazoa</taxon>
        <taxon>Spiralia</taxon>
        <taxon>Lophotrochozoa</taxon>
        <taxon>Mollusca</taxon>
        <taxon>Gastropoda</taxon>
        <taxon>Caenogastropoda</taxon>
        <taxon>Architaenioglossa</taxon>
        <taxon>Ampullarioidea</taxon>
        <taxon>Ampullariidae</taxon>
        <taxon>Pomacea</taxon>
    </lineage>
</organism>
<evidence type="ECO:0000256" key="1">
    <source>
        <dbReference type="SAM" id="MobiDB-lite"/>
    </source>
</evidence>
<dbReference type="AlphaFoldDB" id="A0A2T7NTR4"/>
<keyword evidence="4" id="KW-1185">Reference proteome</keyword>
<feature type="region of interest" description="Disordered" evidence="1">
    <location>
        <begin position="174"/>
        <end position="224"/>
    </location>
</feature>
<comment type="caution">
    <text evidence="3">The sequence shown here is derived from an EMBL/GenBank/DDBJ whole genome shotgun (WGS) entry which is preliminary data.</text>
</comment>
<gene>
    <name evidence="3" type="ORF">C0Q70_15034</name>
</gene>
<feature type="chain" id="PRO_5015588028" description="Immunoglobulin domain-containing protein" evidence="2">
    <location>
        <begin position="21"/>
        <end position="239"/>
    </location>
</feature>
<evidence type="ECO:0000313" key="3">
    <source>
        <dbReference type="EMBL" id="PVD24551.1"/>
    </source>
</evidence>
<protein>
    <recommendedName>
        <fullName evidence="5">Immunoglobulin domain-containing protein</fullName>
    </recommendedName>
</protein>
<dbReference type="EMBL" id="PZQS01000009">
    <property type="protein sequence ID" value="PVD24551.1"/>
    <property type="molecule type" value="Genomic_DNA"/>
</dbReference>
<evidence type="ECO:0000256" key="2">
    <source>
        <dbReference type="SAM" id="SignalP"/>
    </source>
</evidence>
<evidence type="ECO:0000313" key="4">
    <source>
        <dbReference type="Proteomes" id="UP000245119"/>
    </source>
</evidence>
<evidence type="ECO:0008006" key="5">
    <source>
        <dbReference type="Google" id="ProtNLM"/>
    </source>
</evidence>